<keyword evidence="1" id="KW-0472">Membrane</keyword>
<feature type="transmembrane region" description="Helical" evidence="1">
    <location>
        <begin position="52"/>
        <end position="73"/>
    </location>
</feature>
<dbReference type="Proteomes" id="UP000176421">
    <property type="component" value="Unassembled WGS sequence"/>
</dbReference>
<protein>
    <submittedName>
        <fullName evidence="2">Uncharacterized protein</fullName>
    </submittedName>
</protein>
<accession>A0A1G2I430</accession>
<name>A0A1G2I430_9BACT</name>
<keyword evidence="1" id="KW-1133">Transmembrane helix</keyword>
<evidence type="ECO:0000313" key="3">
    <source>
        <dbReference type="Proteomes" id="UP000176421"/>
    </source>
</evidence>
<dbReference type="EMBL" id="MHOS01000010">
    <property type="protein sequence ID" value="OGZ69387.1"/>
    <property type="molecule type" value="Genomic_DNA"/>
</dbReference>
<evidence type="ECO:0000313" key="2">
    <source>
        <dbReference type="EMBL" id="OGZ69387.1"/>
    </source>
</evidence>
<keyword evidence="1" id="KW-0812">Transmembrane</keyword>
<comment type="caution">
    <text evidence="2">The sequence shown here is derived from an EMBL/GenBank/DDBJ whole genome shotgun (WGS) entry which is preliminary data.</text>
</comment>
<proteinExistence type="predicted"/>
<sequence>MKTQSDLTVQKKCVRIMSRWQWYTFMTLLAVTFGLGTYFLMLHAKDPRLRVWPWPLLFSLQFCSPFLIMAFLFRGIAKRNGSDGMPIR</sequence>
<dbReference type="AlphaFoldDB" id="A0A1G2I430"/>
<evidence type="ECO:0000256" key="1">
    <source>
        <dbReference type="SAM" id="Phobius"/>
    </source>
</evidence>
<feature type="transmembrane region" description="Helical" evidence="1">
    <location>
        <begin position="20"/>
        <end position="40"/>
    </location>
</feature>
<gene>
    <name evidence="2" type="ORF">A3D35_01755</name>
</gene>
<organism evidence="2 3">
    <name type="scientific">Candidatus Staskawiczbacteria bacterium RIFCSPHIGHO2_02_FULL_34_9</name>
    <dbReference type="NCBI Taxonomy" id="1802206"/>
    <lineage>
        <taxon>Bacteria</taxon>
        <taxon>Candidatus Staskawicziibacteriota</taxon>
    </lineage>
</organism>
<dbReference type="STRING" id="1802206.A3D35_01755"/>
<reference evidence="2 3" key="1">
    <citation type="journal article" date="2016" name="Nat. Commun.">
        <title>Thousands of microbial genomes shed light on interconnected biogeochemical processes in an aquifer system.</title>
        <authorList>
            <person name="Anantharaman K."/>
            <person name="Brown C.T."/>
            <person name="Hug L.A."/>
            <person name="Sharon I."/>
            <person name="Castelle C.J."/>
            <person name="Probst A.J."/>
            <person name="Thomas B.C."/>
            <person name="Singh A."/>
            <person name="Wilkins M.J."/>
            <person name="Karaoz U."/>
            <person name="Brodie E.L."/>
            <person name="Williams K.H."/>
            <person name="Hubbard S.S."/>
            <person name="Banfield J.F."/>
        </authorList>
    </citation>
    <scope>NUCLEOTIDE SEQUENCE [LARGE SCALE GENOMIC DNA]</scope>
</reference>